<evidence type="ECO:0000313" key="9">
    <source>
        <dbReference type="EMBL" id="SFN79698.1"/>
    </source>
</evidence>
<comment type="similarity">
    <text evidence="2 8">Belongs to the 4-toluene sulfonate uptake permease (TSUP) (TC 2.A.102) family.</text>
</comment>
<evidence type="ECO:0000256" key="4">
    <source>
        <dbReference type="ARBA" id="ARBA00022475"/>
    </source>
</evidence>
<evidence type="ECO:0000256" key="6">
    <source>
        <dbReference type="ARBA" id="ARBA00022989"/>
    </source>
</evidence>
<feature type="transmembrane region" description="Helical" evidence="8">
    <location>
        <begin position="192"/>
        <end position="211"/>
    </location>
</feature>
<evidence type="ECO:0000256" key="7">
    <source>
        <dbReference type="ARBA" id="ARBA00023136"/>
    </source>
</evidence>
<evidence type="ECO:0000313" key="10">
    <source>
        <dbReference type="Proteomes" id="UP000181899"/>
    </source>
</evidence>
<evidence type="ECO:0000256" key="2">
    <source>
        <dbReference type="ARBA" id="ARBA00009142"/>
    </source>
</evidence>
<feature type="transmembrane region" description="Helical" evidence="8">
    <location>
        <begin position="95"/>
        <end position="113"/>
    </location>
</feature>
<dbReference type="GO" id="GO:0005886">
    <property type="term" value="C:plasma membrane"/>
    <property type="evidence" value="ECO:0007669"/>
    <property type="project" value="UniProtKB-SubCell"/>
</dbReference>
<name>A0A1I5BY77_9CLOT</name>
<reference evidence="9 10" key="1">
    <citation type="submission" date="2016-10" db="EMBL/GenBank/DDBJ databases">
        <authorList>
            <person name="de Groot N.N."/>
        </authorList>
    </citation>
    <scope>NUCLEOTIDE SEQUENCE [LARGE SCALE GENOMIC DNA]</scope>
    <source>
        <strain evidence="9 10">ML2</strain>
    </source>
</reference>
<evidence type="ECO:0000256" key="1">
    <source>
        <dbReference type="ARBA" id="ARBA00004651"/>
    </source>
</evidence>
<keyword evidence="7 8" id="KW-0472">Membrane</keyword>
<gene>
    <name evidence="9" type="ORF">SAMN04488695_105121</name>
</gene>
<dbReference type="Proteomes" id="UP000181899">
    <property type="component" value="Unassembled WGS sequence"/>
</dbReference>
<dbReference type="InterPro" id="IPR002781">
    <property type="entry name" value="TM_pro_TauE-like"/>
</dbReference>
<evidence type="ECO:0000256" key="5">
    <source>
        <dbReference type="ARBA" id="ARBA00022692"/>
    </source>
</evidence>
<keyword evidence="4 8" id="KW-1003">Cell membrane</keyword>
<organism evidence="9 10">
    <name type="scientific">Proteiniclasticum ruminis</name>
    <dbReference type="NCBI Taxonomy" id="398199"/>
    <lineage>
        <taxon>Bacteria</taxon>
        <taxon>Bacillati</taxon>
        <taxon>Bacillota</taxon>
        <taxon>Clostridia</taxon>
        <taxon>Eubacteriales</taxon>
        <taxon>Clostridiaceae</taxon>
        <taxon>Proteiniclasticum</taxon>
    </lineage>
</organism>
<feature type="transmembrane region" description="Helical" evidence="8">
    <location>
        <begin position="6"/>
        <end position="30"/>
    </location>
</feature>
<evidence type="ECO:0000256" key="3">
    <source>
        <dbReference type="ARBA" id="ARBA00022448"/>
    </source>
</evidence>
<evidence type="ECO:0000256" key="8">
    <source>
        <dbReference type="RuleBase" id="RU363041"/>
    </source>
</evidence>
<dbReference type="InterPro" id="IPR052017">
    <property type="entry name" value="TSUP"/>
</dbReference>
<sequence>MLNDVIFILLVFFSNIIQTLTGFAGTMLAMPGAMLLIGVENAKVVLNIMGLVASLYIGLKNWKSVHKKELIKITVLMFMGLLIGIQIFKVLQMNMLLTIYGIMIVGIALKNLFFKKKLRIHEVFLTAILIIAGIIHGMFISGGALLVVYAAMRFKEKAEFRSTLAFVWVFLNSYLLMIQIGDGMVNSETLTLTAVSLIPLALAIYLGNILHHRIDQNAFMKITYVLLLASGMMLLV</sequence>
<keyword evidence="5 8" id="KW-0812">Transmembrane</keyword>
<feature type="transmembrane region" description="Helical" evidence="8">
    <location>
        <begin position="218"/>
        <end position="235"/>
    </location>
</feature>
<proteinExistence type="inferred from homology"/>
<protein>
    <recommendedName>
        <fullName evidence="8">Probable membrane transporter protein</fullName>
    </recommendedName>
</protein>
<dbReference type="PANTHER" id="PTHR30269">
    <property type="entry name" value="TRANSMEMBRANE PROTEIN YFCA"/>
    <property type="match status" value="1"/>
</dbReference>
<feature type="transmembrane region" description="Helical" evidence="8">
    <location>
        <begin position="125"/>
        <end position="151"/>
    </location>
</feature>
<accession>A0A1I5BY77</accession>
<keyword evidence="6 8" id="KW-1133">Transmembrane helix</keyword>
<keyword evidence="3" id="KW-0813">Transport</keyword>
<dbReference type="EMBL" id="FOVK01000005">
    <property type="protein sequence ID" value="SFN79698.1"/>
    <property type="molecule type" value="Genomic_DNA"/>
</dbReference>
<dbReference type="Pfam" id="PF01925">
    <property type="entry name" value="TauE"/>
    <property type="match status" value="1"/>
</dbReference>
<dbReference type="AlphaFoldDB" id="A0A1I5BY77"/>
<comment type="subcellular location">
    <subcellularLocation>
        <location evidence="1 8">Cell membrane</location>
        <topology evidence="1 8">Multi-pass membrane protein</topology>
    </subcellularLocation>
</comment>
<dbReference type="PANTHER" id="PTHR30269:SF37">
    <property type="entry name" value="MEMBRANE TRANSPORTER PROTEIN"/>
    <property type="match status" value="1"/>
</dbReference>
<dbReference type="RefSeq" id="WP_074912077.1">
    <property type="nucleotide sequence ID" value="NZ_FOVK01000005.1"/>
</dbReference>
<feature type="transmembrane region" description="Helical" evidence="8">
    <location>
        <begin position="42"/>
        <end position="59"/>
    </location>
</feature>
<keyword evidence="10" id="KW-1185">Reference proteome</keyword>
<dbReference type="OrthoDB" id="7843147at2"/>
<feature type="transmembrane region" description="Helical" evidence="8">
    <location>
        <begin position="163"/>
        <end position="180"/>
    </location>
</feature>